<accession>A0AAE0F0R8</accession>
<dbReference type="EMBL" id="LGRX02029170">
    <property type="protein sequence ID" value="KAK3247177.1"/>
    <property type="molecule type" value="Genomic_DNA"/>
</dbReference>
<reference evidence="1 2" key="1">
    <citation type="journal article" date="2015" name="Genome Biol. Evol.">
        <title>Comparative Genomics of a Bacterivorous Green Alga Reveals Evolutionary Causalities and Consequences of Phago-Mixotrophic Mode of Nutrition.</title>
        <authorList>
            <person name="Burns J.A."/>
            <person name="Paasch A."/>
            <person name="Narechania A."/>
            <person name="Kim E."/>
        </authorList>
    </citation>
    <scope>NUCLEOTIDE SEQUENCE [LARGE SCALE GENOMIC DNA]</scope>
    <source>
        <strain evidence="1 2">PLY_AMNH</strain>
    </source>
</reference>
<comment type="caution">
    <text evidence="1">The sequence shown here is derived from an EMBL/GenBank/DDBJ whole genome shotgun (WGS) entry which is preliminary data.</text>
</comment>
<evidence type="ECO:0000313" key="2">
    <source>
        <dbReference type="Proteomes" id="UP001190700"/>
    </source>
</evidence>
<organism evidence="1 2">
    <name type="scientific">Cymbomonas tetramitiformis</name>
    <dbReference type="NCBI Taxonomy" id="36881"/>
    <lineage>
        <taxon>Eukaryota</taxon>
        <taxon>Viridiplantae</taxon>
        <taxon>Chlorophyta</taxon>
        <taxon>Pyramimonadophyceae</taxon>
        <taxon>Pyramimonadales</taxon>
        <taxon>Pyramimonadaceae</taxon>
        <taxon>Cymbomonas</taxon>
    </lineage>
</organism>
<sequence>MFATQQVMYEENTKVQSNSTGMFVQSNKEWQECQKQMQSQFNDQLKELQTSHQVESAVMRDLLKTTISVAVAGMSHQQSSLVQLGAAAQMGPPALGPPGAFMSPPGQKTAFSPALGNPMFATPPRPGSQWAGGHIELTAEMRDTAEKRGSELWHELLRSATTKYATVKVVLQLRELAARPEVALDVFQARVTIAAFDLYMKASS</sequence>
<evidence type="ECO:0000313" key="1">
    <source>
        <dbReference type="EMBL" id="KAK3247177.1"/>
    </source>
</evidence>
<name>A0AAE0F0R8_9CHLO</name>
<gene>
    <name evidence="1" type="ORF">CYMTET_43315</name>
</gene>
<dbReference type="AlphaFoldDB" id="A0AAE0F0R8"/>
<dbReference type="Proteomes" id="UP001190700">
    <property type="component" value="Unassembled WGS sequence"/>
</dbReference>
<proteinExistence type="predicted"/>
<keyword evidence="2" id="KW-1185">Reference proteome</keyword>
<protein>
    <submittedName>
        <fullName evidence="1">Uncharacterized protein</fullName>
    </submittedName>
</protein>